<dbReference type="PANTHER" id="PTHR12775">
    <property type="entry name" value="PROTEIN C20ORF43 HOMOLOG"/>
    <property type="match status" value="1"/>
</dbReference>
<organism evidence="3">
    <name type="scientific">Theileria annulata</name>
    <dbReference type="NCBI Taxonomy" id="5874"/>
    <lineage>
        <taxon>Eukaryota</taxon>
        <taxon>Sar</taxon>
        <taxon>Alveolata</taxon>
        <taxon>Apicomplexa</taxon>
        <taxon>Aconoidasida</taxon>
        <taxon>Piroplasmida</taxon>
        <taxon>Theileriidae</taxon>
        <taxon>Theileria</taxon>
    </lineage>
</organism>
<dbReference type="CDD" id="cd16653">
    <property type="entry name" value="RING-like_Rtf2"/>
    <property type="match status" value="1"/>
</dbReference>
<reference evidence="3" key="1">
    <citation type="submission" date="2018-07" db="EMBL/GenBank/DDBJ databases">
        <authorList>
            <person name="Quirk P.G."/>
            <person name="Krulwich T.A."/>
        </authorList>
    </citation>
    <scope>NUCLEOTIDE SEQUENCE</scope>
    <source>
        <strain evidence="3">Anand</strain>
    </source>
</reference>
<dbReference type="Pfam" id="PF04641">
    <property type="entry name" value="Rtf2"/>
    <property type="match status" value="1"/>
</dbReference>
<dbReference type="InterPro" id="IPR027799">
    <property type="entry name" value="Rtf2_RING-finger"/>
</dbReference>
<dbReference type="EMBL" id="UIVS01000001">
    <property type="protein sequence ID" value="SVP89954.1"/>
    <property type="molecule type" value="Genomic_DNA"/>
</dbReference>
<protein>
    <submittedName>
        <fullName evidence="3">Rtf2 RING-finger containing protein, putative</fullName>
    </submittedName>
</protein>
<dbReference type="GO" id="GO:0006274">
    <property type="term" value="P:DNA replication termination"/>
    <property type="evidence" value="ECO:0007669"/>
    <property type="project" value="TreeGrafter"/>
</dbReference>
<comment type="similarity">
    <text evidence="1">Belongs to the rtf2 family.</text>
</comment>
<dbReference type="EMBL" id="UIVT01000001">
    <property type="protein sequence ID" value="SVP88806.1"/>
    <property type="molecule type" value="Genomic_DNA"/>
</dbReference>
<name>A0A3B0MJV5_THEAN</name>
<dbReference type="VEuPathDB" id="PiroplasmaDB:TA02855"/>
<evidence type="ECO:0000313" key="3">
    <source>
        <dbReference type="EMBL" id="SVP89954.1"/>
    </source>
</evidence>
<accession>A0A3B0MJV5</accession>
<proteinExistence type="inferred from homology"/>
<dbReference type="InterPro" id="IPR006735">
    <property type="entry name" value="Rtf2"/>
</dbReference>
<sequence length="215" mass="24127">MGGDGGSIPSRIDLVRTSGYAFSRNLGGMGYLPNTQCRAGDEHLSSNQMKELRWKTCALSQEPLAPPIVSCKLGLLYNKEAVLKYILSKKPKPSFEHLKGLRDIKDVEFMVDKVTQRFLCPILRTELSASNRGVLIWKCGCCVSEKAFKQFMKNDSTEGLCPNCNSSFKYNPEIFNKSQTLPFSSDLVFLVPDLNEEGLLRTKLLHLNNKTIKTQ</sequence>
<dbReference type="PANTHER" id="PTHR12775:SF0">
    <property type="entry name" value="REPLICATION TERMINATION FACTOR 2"/>
    <property type="match status" value="1"/>
</dbReference>
<dbReference type="GO" id="GO:0005634">
    <property type="term" value="C:nucleus"/>
    <property type="evidence" value="ECO:0007669"/>
    <property type="project" value="TreeGrafter"/>
</dbReference>
<dbReference type="AlphaFoldDB" id="A0A3B0MJV5"/>
<evidence type="ECO:0000313" key="2">
    <source>
        <dbReference type="EMBL" id="SVP88806.1"/>
    </source>
</evidence>
<gene>
    <name evidence="2" type="ORF">TAT_000065900</name>
    <name evidence="3" type="ORF">TAV_000065600</name>
</gene>
<evidence type="ECO:0000256" key="1">
    <source>
        <dbReference type="ARBA" id="ARBA00009885"/>
    </source>
</evidence>